<proteinExistence type="predicted"/>
<name>A0A4Z1HFH9_9HELO</name>
<comment type="caution">
    <text evidence="1">The sequence shown here is derived from an EMBL/GenBank/DDBJ whole genome shotgun (WGS) entry which is preliminary data.</text>
</comment>
<evidence type="ECO:0000313" key="1">
    <source>
        <dbReference type="EMBL" id="TGO47525.1"/>
    </source>
</evidence>
<reference evidence="1 2" key="1">
    <citation type="submission" date="2017-12" db="EMBL/GenBank/DDBJ databases">
        <title>Comparative genomics of Botrytis spp.</title>
        <authorList>
            <person name="Valero-Jimenez C.A."/>
            <person name="Tapia P."/>
            <person name="Veloso J."/>
            <person name="Silva-Moreno E."/>
            <person name="Staats M."/>
            <person name="Valdes J.H."/>
            <person name="Van Kan J.A.L."/>
        </authorList>
    </citation>
    <scope>NUCLEOTIDE SEQUENCE [LARGE SCALE GENOMIC DNA]</scope>
    <source>
        <strain evidence="1 2">MUCL11595</strain>
    </source>
</reference>
<dbReference type="EMBL" id="PQXN01000273">
    <property type="protein sequence ID" value="TGO47525.1"/>
    <property type="molecule type" value="Genomic_DNA"/>
</dbReference>
<organism evidence="1 2">
    <name type="scientific">Botryotinia convoluta</name>
    <dbReference type="NCBI Taxonomy" id="54673"/>
    <lineage>
        <taxon>Eukaryota</taxon>
        <taxon>Fungi</taxon>
        <taxon>Dikarya</taxon>
        <taxon>Ascomycota</taxon>
        <taxon>Pezizomycotina</taxon>
        <taxon>Leotiomycetes</taxon>
        <taxon>Helotiales</taxon>
        <taxon>Sclerotiniaceae</taxon>
        <taxon>Botryotinia</taxon>
    </lineage>
</organism>
<evidence type="ECO:0000313" key="2">
    <source>
        <dbReference type="Proteomes" id="UP000297527"/>
    </source>
</evidence>
<sequence>MSPILKPKLMPILIDARSHAEDGMNTVEANFADMLGLTRIAKPLRMREEKFSELLDTCLTI</sequence>
<keyword evidence="2" id="KW-1185">Reference proteome</keyword>
<gene>
    <name evidence="1" type="ORF">BCON_0274g00140</name>
</gene>
<accession>A0A4Z1HFH9</accession>
<dbReference type="Proteomes" id="UP000297527">
    <property type="component" value="Unassembled WGS sequence"/>
</dbReference>
<dbReference type="AlphaFoldDB" id="A0A4Z1HFH9"/>
<protein>
    <submittedName>
        <fullName evidence="1">Uncharacterized protein</fullName>
    </submittedName>
</protein>